<dbReference type="EMBL" id="JASNRB020000019">
    <property type="protein sequence ID" value="MFJ1471110.1"/>
    <property type="molecule type" value="Genomic_DNA"/>
</dbReference>
<organism evidence="1 2">
    <name type="scientific">Massilia orientalis</name>
    <dbReference type="NCBI Taxonomy" id="3050128"/>
    <lineage>
        <taxon>Bacteria</taxon>
        <taxon>Pseudomonadati</taxon>
        <taxon>Pseudomonadota</taxon>
        <taxon>Betaproteobacteria</taxon>
        <taxon>Burkholderiales</taxon>
        <taxon>Oxalobacteraceae</taxon>
        <taxon>Telluria group</taxon>
        <taxon>Massilia</taxon>
    </lineage>
</organism>
<name>A0ACC7MI04_9BURK</name>
<dbReference type="Proteomes" id="UP001168096">
    <property type="component" value="Unassembled WGS sequence"/>
</dbReference>
<keyword evidence="1" id="KW-0808">Transferase</keyword>
<reference evidence="1" key="1">
    <citation type="submission" date="2024-11" db="EMBL/GenBank/DDBJ databases">
        <title>Description of Massilia orientalis sp. nov., isolated from rhizosphere soil of Ageratina adenophora.</title>
        <authorList>
            <person name="Wang Y."/>
        </authorList>
    </citation>
    <scope>NUCLEOTIDE SEQUENCE</scope>
    <source>
        <strain evidence="1">YIM B02787</strain>
    </source>
</reference>
<comment type="caution">
    <text evidence="1">The sequence shown here is derived from an EMBL/GenBank/DDBJ whole genome shotgun (WGS) entry which is preliminary data.</text>
</comment>
<evidence type="ECO:0000313" key="1">
    <source>
        <dbReference type="EMBL" id="MFJ1471110.1"/>
    </source>
</evidence>
<dbReference type="EC" id="2.4.-.-" evidence="1"/>
<keyword evidence="1" id="KW-0328">Glycosyltransferase</keyword>
<gene>
    <name evidence="1" type="ORF">QPK29_025610</name>
</gene>
<evidence type="ECO:0000313" key="2">
    <source>
        <dbReference type="Proteomes" id="UP001168096"/>
    </source>
</evidence>
<sequence>MAPNMSFNTRYFWTYICFALGLLLLALELHSISGRIGSDYRIFYNAALRFGSNVNELYQSNSVRTLQGFLYPPPAVILFVPFSLLPLDWSYRVFVILLYLSGFATMAVWINLSEANDKAVTVSKSGKINLVLLSGVSGPFFAAVASGQVDILVLLLCVAHIVLIMRGCPVLGGLVLAAGFWIKIYPIVLLAYALSRRDALRILAGFAFGLIIVPLALAPALPFWLYRVYFLDLLPKFSGNTIVNIYNQSLAAFYARLNLPLSTSISSFQVFAVPASIRLLITAGAVAVATGISIATRLIKGFTIPLLAMIFSILAVVAPLGWGHTYVYVLPLACSAWLMGREIQSRLTLILIGVTYLILLVPAYRVFPLSSHIPDLVYQIIYSRYLFSTIVILLISVMLIFISWRDMRHANYTTS</sequence>
<accession>A0ACC7MI04</accession>
<proteinExistence type="predicted"/>
<keyword evidence="2" id="KW-1185">Reference proteome</keyword>
<protein>
    <submittedName>
        <fullName evidence="1">Glycosyltransferase family 87 protein</fullName>
        <ecNumber evidence="1">2.4.-.-</ecNumber>
    </submittedName>
</protein>